<dbReference type="AlphaFoldDB" id="A0A915LZH1"/>
<reference evidence="2" key="1">
    <citation type="submission" date="2022-11" db="UniProtKB">
        <authorList>
            <consortium name="WormBaseParasite"/>
        </authorList>
    </citation>
    <scope>IDENTIFICATION</scope>
</reference>
<name>A0A915LZH1_MELJA</name>
<keyword evidence="1" id="KW-1185">Reference proteome</keyword>
<dbReference type="WBParaSite" id="scaffold2062_cov206.g4166">
    <property type="protein sequence ID" value="scaffold2062_cov206.g4166"/>
    <property type="gene ID" value="scaffold2062_cov206.g4166"/>
</dbReference>
<evidence type="ECO:0000313" key="1">
    <source>
        <dbReference type="Proteomes" id="UP000887561"/>
    </source>
</evidence>
<proteinExistence type="predicted"/>
<evidence type="ECO:0000313" key="2">
    <source>
        <dbReference type="WBParaSite" id="scaffold2062_cov206.g4166"/>
    </source>
</evidence>
<dbReference type="Proteomes" id="UP000887561">
    <property type="component" value="Unplaced"/>
</dbReference>
<organism evidence="1 2">
    <name type="scientific">Meloidogyne javanica</name>
    <name type="common">Root-knot nematode worm</name>
    <dbReference type="NCBI Taxonomy" id="6303"/>
    <lineage>
        <taxon>Eukaryota</taxon>
        <taxon>Metazoa</taxon>
        <taxon>Ecdysozoa</taxon>
        <taxon>Nematoda</taxon>
        <taxon>Chromadorea</taxon>
        <taxon>Rhabditida</taxon>
        <taxon>Tylenchina</taxon>
        <taxon>Tylenchomorpha</taxon>
        <taxon>Tylenchoidea</taxon>
        <taxon>Meloidogynidae</taxon>
        <taxon>Meloidogyninae</taxon>
        <taxon>Meloidogyne</taxon>
        <taxon>Meloidogyne incognita group</taxon>
    </lineage>
</organism>
<accession>A0A915LZH1</accession>
<sequence length="167" mass="19586">MMSIRKNSVTDADNVNGLLLHVSNDFKVVVKGEQMKEQMNSENVIKLHVISKFIGNIKNSKNAEDLIKFSNNNNLPKIISLPEVFSELDKLWIKNDEKQILVQRMAKLEELIRYRKEINSIVKKTKMEFYFVQDAQIFENIGIRIFNCQHKLNKAFDEFMKSVIMYV</sequence>
<protein>
    <submittedName>
        <fullName evidence="2">Uncharacterized protein</fullName>
    </submittedName>
</protein>